<proteinExistence type="predicted"/>
<evidence type="ECO:0000256" key="4">
    <source>
        <dbReference type="ARBA" id="ARBA00023186"/>
    </source>
</evidence>
<feature type="domain" description="AAA+ ATPase" evidence="6">
    <location>
        <begin position="322"/>
        <end position="456"/>
    </location>
</feature>
<dbReference type="SUPFAM" id="SSF52540">
    <property type="entry name" value="P-loop containing nucleoside triphosphate hydrolases"/>
    <property type="match status" value="2"/>
</dbReference>
<dbReference type="GO" id="GO:0008233">
    <property type="term" value="F:peptidase activity"/>
    <property type="evidence" value="ECO:0007669"/>
    <property type="project" value="UniProtKB-KW"/>
</dbReference>
<comment type="function">
    <text evidence="5">Part of a stress-induced multi-chaperone system, it is involved in the recovery of the cell from heat-induced damage, in cooperation with DnaK, DnaJ and GrpE. Acts before DnaK, in the processing of protein aggregates. Protein binding stimulates the ATPase activity; ATP hydrolysis unfolds the denatured protein aggregates, which probably helps expose new hydrophobic binding sites on the surface of ClpB-bound aggregates, contributing to the solubilization and refolding of denatured protein aggregates by DnaK.</text>
</comment>
<accession>A0A923SNL6</accession>
<dbReference type="InterPro" id="IPR001270">
    <property type="entry name" value="ClpA/B"/>
</dbReference>
<dbReference type="InterPro" id="IPR027417">
    <property type="entry name" value="P-loop_NTPase"/>
</dbReference>
<dbReference type="InterPro" id="IPR018368">
    <property type="entry name" value="ClpA/B_CS1"/>
</dbReference>
<dbReference type="Gene3D" id="1.10.8.60">
    <property type="match status" value="1"/>
</dbReference>
<dbReference type="Pfam" id="PF00004">
    <property type="entry name" value="AAA"/>
    <property type="match status" value="1"/>
</dbReference>
<evidence type="ECO:0000256" key="3">
    <source>
        <dbReference type="ARBA" id="ARBA00022840"/>
    </source>
</evidence>
<dbReference type="PANTHER" id="PTHR11638:SF18">
    <property type="entry name" value="HEAT SHOCK PROTEIN 104"/>
    <property type="match status" value="1"/>
</dbReference>
<dbReference type="SMART" id="SM00382">
    <property type="entry name" value="AAA"/>
    <property type="match status" value="2"/>
</dbReference>
<dbReference type="Pfam" id="PF17871">
    <property type="entry name" value="AAA_lid_9"/>
    <property type="match status" value="1"/>
</dbReference>
<evidence type="ECO:0000256" key="5">
    <source>
        <dbReference type="ARBA" id="ARBA00025613"/>
    </source>
</evidence>
<keyword evidence="1" id="KW-0677">Repeat</keyword>
<evidence type="ECO:0000256" key="2">
    <source>
        <dbReference type="ARBA" id="ARBA00022741"/>
    </source>
</evidence>
<dbReference type="InterPro" id="IPR050130">
    <property type="entry name" value="ClpA_ClpB"/>
</dbReference>
<dbReference type="InterPro" id="IPR003593">
    <property type="entry name" value="AAA+_ATPase"/>
</dbReference>
<keyword evidence="7" id="KW-0378">Hydrolase</keyword>
<protein>
    <submittedName>
        <fullName evidence="7">ATP-dependent Clp protease ATP-binding subunit</fullName>
    </submittedName>
</protein>
<dbReference type="InterPro" id="IPR003959">
    <property type="entry name" value="ATPase_AAA_core"/>
</dbReference>
<gene>
    <name evidence="7" type="ORF">H7R52_11235</name>
</gene>
<dbReference type="GO" id="GO:0006508">
    <property type="term" value="P:proteolysis"/>
    <property type="evidence" value="ECO:0007669"/>
    <property type="project" value="UniProtKB-KW"/>
</dbReference>
<dbReference type="Gene3D" id="3.40.50.300">
    <property type="entry name" value="P-loop containing nucleotide triphosphate hydrolases"/>
    <property type="match status" value="2"/>
</dbReference>
<sequence length="647" mass="71917">MTNETTYLERFTENLTSKVASDPQKYTIYGRDKEFHRLLVILNQEIQNSPVLVGEAGVGKSAIAEMLALELAIHPEKYGALGGMQILSLQMATLIGQNAGEFAQNFEGVLKEILANRDKYLLFIDEVHTIVGTGSANGSAVDAGNMLKPALGRGEIRVIGATTLPEYHDYIETDAALTRRFAAVQVDELTVEDTTALLTKIKGRFAMAKGISIPDDILPEITRLAGQYDTTRYYPEKAIMLLDAAVSTASLAGNGELTLSEVRSVISDQFGVPLTVLNEAADTRLQSLEDKVKKRVIGQDEAIHHTVGRIRAREAGLGDMTKPLSIWYGGPTGVGKTETAKAIAEGLFGSEEAMIRFDMSEFKAADSNRNIYEKFHSRLTREVQFKPYSLLLFDETEKAASDVLDLLLQVLDDGRLTDEYGRVINFKDTIILFTSNIGHKLIEERSAKSEEFRKDKRRKATFEDEYEMAMLGANLRQEFISRLGAKVIFEPLDKSAVLQIIDLKLSRLAKQTEASGYHLIYKPEEVVQLISTFANHYEEDGEGHQVPSWPINQFIMDEGYRPSRGVRPIDDTIFEAVESVIADAILSDRISGESNGNTFMFRAFGVAPDKTHPHGDWHAVFTQFDMSKDLLEKLEKGELNEVQTIAG</sequence>
<keyword evidence="3 7" id="KW-0067">ATP-binding</keyword>
<dbReference type="InterPro" id="IPR041546">
    <property type="entry name" value="ClpA/ClpB_AAA_lid"/>
</dbReference>
<organism evidence="7 8">
    <name type="scientific">Weissella confusa</name>
    <name type="common">Lactobacillus confusus</name>
    <dbReference type="NCBI Taxonomy" id="1583"/>
    <lineage>
        <taxon>Bacteria</taxon>
        <taxon>Bacillati</taxon>
        <taxon>Bacillota</taxon>
        <taxon>Bacilli</taxon>
        <taxon>Lactobacillales</taxon>
        <taxon>Lactobacillaceae</taxon>
        <taxon>Weissella</taxon>
    </lineage>
</organism>
<dbReference type="GO" id="GO:0016887">
    <property type="term" value="F:ATP hydrolysis activity"/>
    <property type="evidence" value="ECO:0007669"/>
    <property type="project" value="InterPro"/>
</dbReference>
<keyword evidence="4" id="KW-0143">Chaperone</keyword>
<comment type="caution">
    <text evidence="7">The sequence shown here is derived from an EMBL/GenBank/DDBJ whole genome shotgun (WGS) entry which is preliminary data.</text>
</comment>
<dbReference type="PROSITE" id="PS00870">
    <property type="entry name" value="CLPAB_1"/>
    <property type="match status" value="1"/>
</dbReference>
<evidence type="ECO:0000259" key="6">
    <source>
        <dbReference type="SMART" id="SM00382"/>
    </source>
</evidence>
<evidence type="ECO:0000313" key="8">
    <source>
        <dbReference type="Proteomes" id="UP000650485"/>
    </source>
</evidence>
<dbReference type="Pfam" id="PF10431">
    <property type="entry name" value="ClpB_D2-small"/>
    <property type="match status" value="1"/>
</dbReference>
<dbReference type="GO" id="GO:0005524">
    <property type="term" value="F:ATP binding"/>
    <property type="evidence" value="ECO:0007669"/>
    <property type="project" value="UniProtKB-KW"/>
</dbReference>
<dbReference type="GO" id="GO:0034605">
    <property type="term" value="P:cellular response to heat"/>
    <property type="evidence" value="ECO:0007669"/>
    <property type="project" value="TreeGrafter"/>
</dbReference>
<keyword evidence="2" id="KW-0547">Nucleotide-binding</keyword>
<keyword evidence="7" id="KW-0645">Protease</keyword>
<dbReference type="Pfam" id="PF07724">
    <property type="entry name" value="AAA_2"/>
    <property type="match status" value="1"/>
</dbReference>
<name>A0A923SNL6_WEICO</name>
<evidence type="ECO:0000313" key="7">
    <source>
        <dbReference type="EMBL" id="MBC6499235.1"/>
    </source>
</evidence>
<evidence type="ECO:0000256" key="1">
    <source>
        <dbReference type="ARBA" id="ARBA00022737"/>
    </source>
</evidence>
<reference evidence="7" key="1">
    <citation type="submission" date="2020-08" db="EMBL/GenBank/DDBJ databases">
        <title>Complete genome sequence of Weissella confusa strain FS54 provides insights into metabolic potential.</title>
        <authorList>
            <person name="Fhoula I."/>
            <person name="Najjari A."/>
            <person name="Lekired A."/>
            <person name="Bessrour-Aouam N."/>
            <person name="Jaballah S."/>
            <person name="Klibi N."/>
            <person name="Ouzari H.-I."/>
        </authorList>
    </citation>
    <scope>NUCLEOTIDE SEQUENCE</scope>
    <source>
        <strain evidence="7">FS54</strain>
    </source>
</reference>
<dbReference type="AlphaFoldDB" id="A0A923SNL6"/>
<feature type="domain" description="AAA+ ATPase" evidence="6">
    <location>
        <begin position="46"/>
        <end position="192"/>
    </location>
</feature>
<dbReference type="PANTHER" id="PTHR11638">
    <property type="entry name" value="ATP-DEPENDENT CLP PROTEASE"/>
    <property type="match status" value="1"/>
</dbReference>
<dbReference type="EMBL" id="JACSZT010000008">
    <property type="protein sequence ID" value="MBC6499235.1"/>
    <property type="molecule type" value="Genomic_DNA"/>
</dbReference>
<dbReference type="PRINTS" id="PR00300">
    <property type="entry name" value="CLPPROTEASEA"/>
</dbReference>
<dbReference type="Proteomes" id="UP000650485">
    <property type="component" value="Unassembled WGS sequence"/>
</dbReference>
<dbReference type="CDD" id="cd00009">
    <property type="entry name" value="AAA"/>
    <property type="match status" value="1"/>
</dbReference>
<dbReference type="InterPro" id="IPR019489">
    <property type="entry name" value="Clp_ATPase_C"/>
</dbReference>
<dbReference type="GO" id="GO:0005737">
    <property type="term" value="C:cytoplasm"/>
    <property type="evidence" value="ECO:0007669"/>
    <property type="project" value="TreeGrafter"/>
</dbReference>